<evidence type="ECO:0000256" key="8">
    <source>
        <dbReference type="ARBA" id="ARBA00022989"/>
    </source>
</evidence>
<keyword evidence="11" id="KW-0294">Fucose metabolism</keyword>
<evidence type="ECO:0000256" key="14">
    <source>
        <dbReference type="SAM" id="MobiDB-lite"/>
    </source>
</evidence>
<keyword evidence="16" id="KW-1185">Reference proteome</keyword>
<evidence type="ECO:0000256" key="9">
    <source>
        <dbReference type="ARBA" id="ARBA00023136"/>
    </source>
</evidence>
<gene>
    <name evidence="15" type="ORF">AMTR_s00123p00067240</name>
</gene>
<dbReference type="GO" id="GO:0005737">
    <property type="term" value="C:cytoplasm"/>
    <property type="evidence" value="ECO:0000318"/>
    <property type="project" value="GO_Central"/>
</dbReference>
<dbReference type="PANTHER" id="PTHR31741">
    <property type="entry name" value="OS02G0726500 PROTEIN-RELATED"/>
    <property type="match status" value="1"/>
</dbReference>
<dbReference type="KEGG" id="atr:18425479"/>
<dbReference type="Proteomes" id="UP000017836">
    <property type="component" value="Unassembled WGS sequence"/>
</dbReference>
<comment type="subcellular location">
    <subcellularLocation>
        <location evidence="1">Membrane</location>
        <topology evidence="1">Single-pass type II membrane protein</topology>
    </subcellularLocation>
</comment>
<dbReference type="Pfam" id="PF10250">
    <property type="entry name" value="O-FucT"/>
    <property type="match status" value="1"/>
</dbReference>
<proteinExistence type="inferred from homology"/>
<evidence type="ECO:0000256" key="11">
    <source>
        <dbReference type="ARBA" id="ARBA00023253"/>
    </source>
</evidence>
<name>W1NR90_AMBTC</name>
<feature type="compositionally biased region" description="Low complexity" evidence="14">
    <location>
        <begin position="1"/>
        <end position="14"/>
    </location>
</feature>
<evidence type="ECO:0000256" key="7">
    <source>
        <dbReference type="ARBA" id="ARBA00022968"/>
    </source>
</evidence>
<evidence type="ECO:0000256" key="10">
    <source>
        <dbReference type="ARBA" id="ARBA00023180"/>
    </source>
</evidence>
<dbReference type="GO" id="GO:0016020">
    <property type="term" value="C:membrane"/>
    <property type="evidence" value="ECO:0007669"/>
    <property type="project" value="UniProtKB-SubCell"/>
</dbReference>
<reference evidence="16" key="1">
    <citation type="journal article" date="2013" name="Science">
        <title>The Amborella genome and the evolution of flowering plants.</title>
        <authorList>
            <consortium name="Amborella Genome Project"/>
        </authorList>
    </citation>
    <scope>NUCLEOTIDE SEQUENCE [LARGE SCALE GENOMIC DNA]</scope>
</reference>
<evidence type="ECO:0000313" key="16">
    <source>
        <dbReference type="Proteomes" id="UP000017836"/>
    </source>
</evidence>
<sequence>MAGCSNDDGGFFFNGEDDSRLERESSAGWPWRERIGEIEEREGFWKQPDGLGYRPCLNFSEEYKEDSEPVSGERKRRRGKYLMVVVSGGLNQQRNQIVDAVVIARILEATLVVPILQLNAIWGDDSEFSDIFDEAHFKRTLRNHVRVVSSLPSNRLRIRPVADQLASSNVDDNWIKAHYLDPIQKRGILLLRGLDSRLSKDLPSHLQKLRCKVAFHALKFRAEIEEMGRKLAERMGSEGPYLALHLRLEKDVWVRTGCSPRLGEELDRIVERERIAHPELLTSRTNLTSHRRYLEGLCPLIAMETTRLLKALGASRSTRIYWAGGHPFGGKRALEPLRSNFPIIHNKRTLATLDELRPFEGKASAMAALDYIVSLSSTVFMANHGGNMARALQGHRAYLGHRKHITPNKRGMVATLNTNISTWGLRDADMDEILRNLHVNSLGSPLLRTDKAARDVIAFPVPDCMCRR</sequence>
<keyword evidence="10" id="KW-0325">Glycoprotein</keyword>
<evidence type="ECO:0000256" key="2">
    <source>
        <dbReference type="ARBA" id="ARBA00004881"/>
    </source>
</evidence>
<keyword evidence="9" id="KW-0472">Membrane</keyword>
<dbReference type="GO" id="GO:0016757">
    <property type="term" value="F:glycosyltransferase activity"/>
    <property type="evidence" value="ECO:0007669"/>
    <property type="project" value="UniProtKB-KW"/>
</dbReference>
<dbReference type="AlphaFoldDB" id="W1NR90"/>
<evidence type="ECO:0000256" key="1">
    <source>
        <dbReference type="ARBA" id="ARBA00004606"/>
    </source>
</evidence>
<evidence type="ECO:0000256" key="12">
    <source>
        <dbReference type="ARBA" id="ARBA00023277"/>
    </source>
</evidence>
<organism evidence="15 16">
    <name type="scientific">Amborella trichopoda</name>
    <dbReference type="NCBI Taxonomy" id="13333"/>
    <lineage>
        <taxon>Eukaryota</taxon>
        <taxon>Viridiplantae</taxon>
        <taxon>Streptophyta</taxon>
        <taxon>Embryophyta</taxon>
        <taxon>Tracheophyta</taxon>
        <taxon>Spermatophyta</taxon>
        <taxon>Magnoliopsida</taxon>
        <taxon>Amborellales</taxon>
        <taxon>Amborellaceae</taxon>
        <taxon>Amborella</taxon>
    </lineage>
</organism>
<comment type="pathway">
    <text evidence="2">Glycan metabolism.</text>
</comment>
<dbReference type="InterPro" id="IPR024709">
    <property type="entry name" value="FucosylTrfase_pln"/>
</dbReference>
<dbReference type="PANTHER" id="PTHR31741:SF66">
    <property type="entry name" value="O-FUCOSYLTRANSFERASE 20"/>
    <property type="match status" value="1"/>
</dbReference>
<dbReference type="eggNOG" id="ENOG502SHJ4">
    <property type="taxonomic scope" value="Eukaryota"/>
</dbReference>
<evidence type="ECO:0000256" key="4">
    <source>
        <dbReference type="ARBA" id="ARBA00022676"/>
    </source>
</evidence>
<feature type="compositionally biased region" description="Basic and acidic residues" evidence="14">
    <location>
        <begin position="17"/>
        <end position="27"/>
    </location>
</feature>
<dbReference type="EMBL" id="KI396296">
    <property type="protein sequence ID" value="ERM97510.1"/>
    <property type="molecule type" value="Genomic_DNA"/>
</dbReference>
<keyword evidence="6" id="KW-0812">Transmembrane</keyword>
<evidence type="ECO:0000256" key="5">
    <source>
        <dbReference type="ARBA" id="ARBA00022679"/>
    </source>
</evidence>
<dbReference type="CDD" id="cd11299">
    <property type="entry name" value="O-FucT_plant"/>
    <property type="match status" value="1"/>
</dbReference>
<evidence type="ECO:0000256" key="3">
    <source>
        <dbReference type="ARBA" id="ARBA00007737"/>
    </source>
</evidence>
<protein>
    <recommendedName>
        <fullName evidence="13">O-fucosyltransferase family protein</fullName>
    </recommendedName>
</protein>
<feature type="region of interest" description="Disordered" evidence="14">
    <location>
        <begin position="1"/>
        <end position="27"/>
    </location>
</feature>
<dbReference type="OMA" id="DYIVCLK"/>
<dbReference type="OrthoDB" id="737315at2759"/>
<dbReference type="HOGENOM" id="CLU_018420_7_0_1"/>
<keyword evidence="7" id="KW-0735">Signal-anchor</keyword>
<keyword evidence="5" id="KW-0808">Transferase</keyword>
<keyword evidence="8" id="KW-1133">Transmembrane helix</keyword>
<comment type="similarity">
    <text evidence="3">Belongs to the glycosyltransferase GT106 family.</text>
</comment>
<dbReference type="PIRSF" id="PIRSF009360">
    <property type="entry name" value="UCP009360"/>
    <property type="match status" value="1"/>
</dbReference>
<keyword evidence="12" id="KW-0119">Carbohydrate metabolism</keyword>
<dbReference type="Gramene" id="ERM97510">
    <property type="protein sequence ID" value="ERM97510"/>
    <property type="gene ID" value="AMTR_s00123p00067240"/>
</dbReference>
<keyword evidence="4" id="KW-0328">Glycosyltransferase</keyword>
<dbReference type="GO" id="GO:0006004">
    <property type="term" value="P:fucose metabolic process"/>
    <property type="evidence" value="ECO:0007669"/>
    <property type="project" value="UniProtKB-KW"/>
</dbReference>
<evidence type="ECO:0000256" key="6">
    <source>
        <dbReference type="ARBA" id="ARBA00022692"/>
    </source>
</evidence>
<evidence type="ECO:0000256" key="13">
    <source>
        <dbReference type="ARBA" id="ARBA00030350"/>
    </source>
</evidence>
<dbReference type="InterPro" id="IPR019378">
    <property type="entry name" value="GDP-Fuc_O-FucTrfase"/>
</dbReference>
<evidence type="ECO:0000313" key="15">
    <source>
        <dbReference type="EMBL" id="ERM97510.1"/>
    </source>
</evidence>
<accession>W1NR90</accession>